<accession>A0A1I8IXS6</accession>
<reference evidence="3" key="1">
    <citation type="submission" date="2016-11" db="UniProtKB">
        <authorList>
            <consortium name="WormBaseParasite"/>
        </authorList>
    </citation>
    <scope>IDENTIFICATION</scope>
</reference>
<evidence type="ECO:0000313" key="2">
    <source>
        <dbReference type="Proteomes" id="UP000095280"/>
    </source>
</evidence>
<protein>
    <submittedName>
        <fullName evidence="3">Ghrelin and obestatin prepropeptide</fullName>
    </submittedName>
</protein>
<feature type="signal peptide" evidence="1">
    <location>
        <begin position="1"/>
        <end position="18"/>
    </location>
</feature>
<proteinExistence type="predicted"/>
<name>A0A1I8IXS6_9PLAT</name>
<keyword evidence="1" id="KW-0732">Signal</keyword>
<keyword evidence="2" id="KW-1185">Reference proteome</keyword>
<evidence type="ECO:0000256" key="1">
    <source>
        <dbReference type="SAM" id="SignalP"/>
    </source>
</evidence>
<sequence>MRLTGLLALLSVLGTALSAAQQLARRRAGGRHVLLRERHPRLLPPAPPPLSAGCRRGPGEAACRLQLLPQAVGLVESLALLPGLSPVGAPAGLKLNNKDLKTKQKQNKQIEQNSPFH</sequence>
<evidence type="ECO:0000313" key="3">
    <source>
        <dbReference type="WBParaSite" id="maker-uti_cns_0018747-snap-gene-0.3-mRNA-1"/>
    </source>
</evidence>
<feature type="chain" id="PRO_5009321301" evidence="1">
    <location>
        <begin position="19"/>
        <end position="117"/>
    </location>
</feature>
<organism evidence="2 3">
    <name type="scientific">Macrostomum lignano</name>
    <dbReference type="NCBI Taxonomy" id="282301"/>
    <lineage>
        <taxon>Eukaryota</taxon>
        <taxon>Metazoa</taxon>
        <taxon>Spiralia</taxon>
        <taxon>Lophotrochozoa</taxon>
        <taxon>Platyhelminthes</taxon>
        <taxon>Rhabditophora</taxon>
        <taxon>Macrostomorpha</taxon>
        <taxon>Macrostomida</taxon>
        <taxon>Macrostomidae</taxon>
        <taxon>Macrostomum</taxon>
    </lineage>
</organism>
<dbReference type="AlphaFoldDB" id="A0A1I8IXS6"/>
<dbReference type="WBParaSite" id="maker-uti_cns_0018747-snap-gene-0.3-mRNA-1">
    <property type="protein sequence ID" value="maker-uti_cns_0018747-snap-gene-0.3-mRNA-1"/>
    <property type="gene ID" value="maker-uti_cns_0018747-snap-gene-0.3"/>
</dbReference>
<dbReference type="Proteomes" id="UP000095280">
    <property type="component" value="Unplaced"/>
</dbReference>